<reference evidence="3" key="1">
    <citation type="submission" date="2018-06" db="EMBL/GenBank/DDBJ databases">
        <authorList>
            <person name="Zhirakovskaya E."/>
        </authorList>
    </citation>
    <scope>NUCLEOTIDE SEQUENCE</scope>
</reference>
<dbReference type="InterPro" id="IPR029045">
    <property type="entry name" value="ClpP/crotonase-like_dom_sf"/>
</dbReference>
<dbReference type="PROSITE" id="PS50989">
    <property type="entry name" value="COA_CT_CTER"/>
    <property type="match status" value="1"/>
</dbReference>
<evidence type="ECO:0000259" key="2">
    <source>
        <dbReference type="PROSITE" id="PS50989"/>
    </source>
</evidence>
<dbReference type="Gene3D" id="3.90.226.10">
    <property type="entry name" value="2-enoyl-CoA Hydratase, Chain A, domain 1"/>
    <property type="match status" value="2"/>
</dbReference>
<keyword evidence="3" id="KW-0808">Transferase</keyword>
<dbReference type="GO" id="GO:0047925">
    <property type="term" value="F:geranoyl-CoA carboxylase activity"/>
    <property type="evidence" value="ECO:0007669"/>
    <property type="project" value="UniProtKB-EC"/>
</dbReference>
<dbReference type="FunFam" id="3.90.226.10:FF:000021">
    <property type="entry name" value="Acetyl-CoA carboxylase carboxyltransferase subunit"/>
    <property type="match status" value="1"/>
</dbReference>
<keyword evidence="3" id="KW-0436">Ligase</keyword>
<dbReference type="AlphaFoldDB" id="A0A3B0SPI7"/>
<dbReference type="Pfam" id="PF01039">
    <property type="entry name" value="Carboxyl_trans"/>
    <property type="match status" value="1"/>
</dbReference>
<dbReference type="PANTHER" id="PTHR22855:SF46">
    <property type="entry name" value="METHYLCROTONOYL-COA CARBOXYLASE"/>
    <property type="match status" value="1"/>
</dbReference>
<dbReference type="SUPFAM" id="SSF52096">
    <property type="entry name" value="ClpP/crotonase"/>
    <property type="match status" value="2"/>
</dbReference>
<feature type="non-terminal residue" evidence="3">
    <location>
        <position position="1"/>
    </location>
</feature>
<dbReference type="PANTHER" id="PTHR22855">
    <property type="entry name" value="ACETYL, PROPIONYL, PYRUVATE, AND GLUTACONYL CARBOXYLASE-RELATED"/>
    <property type="match status" value="1"/>
</dbReference>
<evidence type="ECO:0000259" key="1">
    <source>
        <dbReference type="PROSITE" id="PS50980"/>
    </source>
</evidence>
<sequence>GTGFETGGGYVYGIGVVEGVECIVAGNDPTVRGGSFNEFTLGKSLRAQDVALENRLPLINLVESGGADLPNQHKIFVPGGKWFRNLTQMSKAGVPTISLVFGNSTAGGAYVPGMSDYAVMVQDRAKVFLAGPPLVKMATGEESTDEELGGAVMHSRVSGLSDYLAVDEYDCLRIGRQIVKHLDYEKFGPGPIQDSRDPLYDPNNILGLIPANVKQPMDMYAVLAHTVDGSEFDEYKAEYGTSIICGWATIHGYRVGIVANQRGVIFSDEAKKATEFISLCNRYDQPLVFFHNVTGYMVGKDYEQGGIIKDGAKMINVIANSTVPHIGIIAGASYGAGNYGMSGQAYNPHFLFSWPSAKIAVMGGEQLAGVMSIVGRNAAEASGREYDEEKDAATRAAIEHQIDTEQDAFFMSARNRDDGIIDPRDTRTVLGITLSAIHTNTVKGTSEFGVFRM</sequence>
<feature type="domain" description="CoA carboxyltransferase N-terminal" evidence="1">
    <location>
        <begin position="1"/>
        <end position="194"/>
    </location>
</feature>
<name>A0A3B0SPI7_9ZZZZ</name>
<dbReference type="EC" id="6.4.1.5" evidence="3"/>
<protein>
    <submittedName>
        <fullName evidence="3">Geranyl-CoA carboxylase carboxyl transferase subunit</fullName>
        <ecNumber evidence="3">6.4.1.5</ecNumber>
    </submittedName>
</protein>
<evidence type="ECO:0000313" key="3">
    <source>
        <dbReference type="EMBL" id="VAV98363.1"/>
    </source>
</evidence>
<dbReference type="InterPro" id="IPR045190">
    <property type="entry name" value="MCCB/AccD1-like"/>
</dbReference>
<accession>A0A3B0SPI7</accession>
<dbReference type="PROSITE" id="PS50980">
    <property type="entry name" value="COA_CT_NTER"/>
    <property type="match status" value="1"/>
</dbReference>
<feature type="domain" description="CoA carboxyltransferase C-terminal" evidence="2">
    <location>
        <begin position="191"/>
        <end position="447"/>
    </location>
</feature>
<dbReference type="InterPro" id="IPR011762">
    <property type="entry name" value="COA_CT_N"/>
</dbReference>
<gene>
    <name evidence="3" type="ORF">MNBD_ACTINO02-642</name>
</gene>
<dbReference type="FunFam" id="3.90.226.10:FF:000030">
    <property type="entry name" value="Acetyl-CoA carboxylase carboxyltransferase subunit"/>
    <property type="match status" value="1"/>
</dbReference>
<dbReference type="GO" id="GO:0016740">
    <property type="term" value="F:transferase activity"/>
    <property type="evidence" value="ECO:0007669"/>
    <property type="project" value="UniProtKB-KW"/>
</dbReference>
<dbReference type="InterPro" id="IPR034733">
    <property type="entry name" value="AcCoA_carboxyl_beta"/>
</dbReference>
<proteinExistence type="predicted"/>
<dbReference type="EMBL" id="UOEK01000139">
    <property type="protein sequence ID" value="VAV98363.1"/>
    <property type="molecule type" value="Genomic_DNA"/>
</dbReference>
<organism evidence="3">
    <name type="scientific">hydrothermal vent metagenome</name>
    <dbReference type="NCBI Taxonomy" id="652676"/>
    <lineage>
        <taxon>unclassified sequences</taxon>
        <taxon>metagenomes</taxon>
        <taxon>ecological metagenomes</taxon>
    </lineage>
</organism>
<dbReference type="InterPro" id="IPR011763">
    <property type="entry name" value="COA_CT_C"/>
</dbReference>